<dbReference type="InterPro" id="IPR050465">
    <property type="entry name" value="UPF0194_transport"/>
</dbReference>
<keyword evidence="3 4" id="KW-0175">Coiled coil</keyword>
<dbReference type="Gene3D" id="2.40.420.20">
    <property type="match status" value="1"/>
</dbReference>
<dbReference type="Gene3D" id="2.40.30.170">
    <property type="match status" value="1"/>
</dbReference>
<feature type="coiled-coil region" evidence="4">
    <location>
        <begin position="103"/>
        <end position="163"/>
    </location>
</feature>
<sequence>MKKKTKIIGVAVLALIALFIFSSTRKKPTEYDTTRVSKQTVLQQVSVTGKVKPSEELALAFEQSGKVTAVNVKVGDHVLQNVVLANLSSADTAASLRRAGASIASAQADLAQYQAALQNEQVKLLELKSGNRREDIAISEANLQKAKSALDDAQNNLEVTKDKAATDLQNVYNDVPETLETAYNTANTAFLEEIDPLFTHDTDYDRLSFVTKDSEKRNAIERTRINVKEVMSRFQSDLQNISSDAATLDALIVSEKQKLTVLRDFFTSLSAVVDNNANLSLSNENLYRGYVNSGRASVNSALGSLVAQQQALSSQTANNNESIQAAQASINAAQKAVEVALQELDLQHAGARPEAISAQEARVKQAEANILSARARVSQANADYQGAAANFNKTILRSPIAGIVTKVDAKKGQFIASSQAAISLISDADYEVEANVPEVDIAKIALQKTADVTLDAYGDEVIFKAQVSKIDPAETVVEGVATYKITLQFLQKDDRIKSGMTANVDILIDRHDDVIAVPARAVNTRDGKKFVKILKDPKIEPQEVEVETGLRGSDGNWEIKNGLALGDIVVLSEITK</sequence>
<name>A0A1F6M4K8_9BACT</name>
<feature type="coiled-coil region" evidence="4">
    <location>
        <begin position="323"/>
        <end position="383"/>
    </location>
</feature>
<evidence type="ECO:0000256" key="1">
    <source>
        <dbReference type="ARBA" id="ARBA00004196"/>
    </source>
</evidence>
<dbReference type="GO" id="GO:0022857">
    <property type="term" value="F:transmembrane transporter activity"/>
    <property type="evidence" value="ECO:0007669"/>
    <property type="project" value="InterPro"/>
</dbReference>
<evidence type="ECO:0000313" key="6">
    <source>
        <dbReference type="EMBL" id="OGH66587.1"/>
    </source>
</evidence>
<reference evidence="6 7" key="1">
    <citation type="journal article" date="2016" name="Nat. Commun.">
        <title>Thousands of microbial genomes shed light on interconnected biogeochemical processes in an aquifer system.</title>
        <authorList>
            <person name="Anantharaman K."/>
            <person name="Brown C.T."/>
            <person name="Hug L.A."/>
            <person name="Sharon I."/>
            <person name="Castelle C.J."/>
            <person name="Probst A.J."/>
            <person name="Thomas B.C."/>
            <person name="Singh A."/>
            <person name="Wilkins M.J."/>
            <person name="Karaoz U."/>
            <person name="Brodie E.L."/>
            <person name="Williams K.H."/>
            <person name="Hubbard S.S."/>
            <person name="Banfield J.F."/>
        </authorList>
    </citation>
    <scope>NUCLEOTIDE SEQUENCE [LARGE SCALE GENOMIC DNA]</scope>
</reference>
<dbReference type="GO" id="GO:0030313">
    <property type="term" value="C:cell envelope"/>
    <property type="evidence" value="ECO:0007669"/>
    <property type="project" value="UniProtKB-SubCell"/>
</dbReference>
<comment type="caution">
    <text evidence="6">The sequence shown here is derived from an EMBL/GenBank/DDBJ whole genome shotgun (WGS) entry which is preliminary data.</text>
</comment>
<comment type="similarity">
    <text evidence="2">Belongs to the membrane fusion protein (MFP) (TC 8.A.1) family.</text>
</comment>
<dbReference type="InterPro" id="IPR058792">
    <property type="entry name" value="Beta-barrel_RND_2"/>
</dbReference>
<dbReference type="AlphaFoldDB" id="A0A1F6M4K8"/>
<dbReference type="NCBIfam" id="TIGR01730">
    <property type="entry name" value="RND_mfp"/>
    <property type="match status" value="1"/>
</dbReference>
<dbReference type="Proteomes" id="UP000178742">
    <property type="component" value="Unassembled WGS sequence"/>
</dbReference>
<evidence type="ECO:0000256" key="3">
    <source>
        <dbReference type="ARBA" id="ARBA00023054"/>
    </source>
</evidence>
<dbReference type="Pfam" id="PF25954">
    <property type="entry name" value="Beta-barrel_RND_2"/>
    <property type="match status" value="1"/>
</dbReference>
<dbReference type="EMBL" id="MFPX01000015">
    <property type="protein sequence ID" value="OGH66587.1"/>
    <property type="molecule type" value="Genomic_DNA"/>
</dbReference>
<protein>
    <recommendedName>
        <fullName evidence="5">CusB-like beta-barrel domain-containing protein</fullName>
    </recommendedName>
</protein>
<dbReference type="STRING" id="1798676.A3B90_00950"/>
<dbReference type="Gene3D" id="1.10.287.470">
    <property type="entry name" value="Helix hairpin bin"/>
    <property type="match status" value="1"/>
</dbReference>
<organism evidence="6 7">
    <name type="scientific">Candidatus Magasanikbacteria bacterium RIFCSPHIGHO2_02_FULL_41_13</name>
    <dbReference type="NCBI Taxonomy" id="1798676"/>
    <lineage>
        <taxon>Bacteria</taxon>
        <taxon>Candidatus Magasanikiibacteriota</taxon>
    </lineage>
</organism>
<accession>A0A1F6M4K8</accession>
<comment type="subcellular location">
    <subcellularLocation>
        <location evidence="1">Cell envelope</location>
    </subcellularLocation>
</comment>
<dbReference type="PANTHER" id="PTHR32347">
    <property type="entry name" value="EFFLUX SYSTEM COMPONENT YKNX-RELATED"/>
    <property type="match status" value="1"/>
</dbReference>
<dbReference type="PANTHER" id="PTHR32347:SF23">
    <property type="entry name" value="BLL5650 PROTEIN"/>
    <property type="match status" value="1"/>
</dbReference>
<dbReference type="Gene3D" id="2.40.50.100">
    <property type="match status" value="1"/>
</dbReference>
<feature type="domain" description="CusB-like beta-barrel" evidence="5">
    <location>
        <begin position="432"/>
        <end position="505"/>
    </location>
</feature>
<evidence type="ECO:0000256" key="4">
    <source>
        <dbReference type="SAM" id="Coils"/>
    </source>
</evidence>
<gene>
    <name evidence="6" type="ORF">A3B90_00950</name>
</gene>
<dbReference type="GO" id="GO:0016020">
    <property type="term" value="C:membrane"/>
    <property type="evidence" value="ECO:0007669"/>
    <property type="project" value="InterPro"/>
</dbReference>
<evidence type="ECO:0000256" key="2">
    <source>
        <dbReference type="ARBA" id="ARBA00009477"/>
    </source>
</evidence>
<dbReference type="InterPro" id="IPR006143">
    <property type="entry name" value="RND_pump_MFP"/>
</dbReference>
<dbReference type="SUPFAM" id="SSF111369">
    <property type="entry name" value="HlyD-like secretion proteins"/>
    <property type="match status" value="2"/>
</dbReference>
<evidence type="ECO:0000259" key="5">
    <source>
        <dbReference type="Pfam" id="PF25954"/>
    </source>
</evidence>
<evidence type="ECO:0000313" key="7">
    <source>
        <dbReference type="Proteomes" id="UP000178742"/>
    </source>
</evidence>
<proteinExistence type="inferred from homology"/>